<reference evidence="1 2" key="1">
    <citation type="submission" date="2018-04" db="EMBL/GenBank/DDBJ databases">
        <title>Genomic Encyclopedia of Archaeal and Bacterial Type Strains, Phase II (KMG-II): from individual species to whole genera.</title>
        <authorList>
            <person name="Goeker M."/>
        </authorList>
    </citation>
    <scope>NUCLEOTIDE SEQUENCE [LARGE SCALE GENOMIC DNA]</scope>
    <source>
        <strain evidence="1 2">DSM 25731</strain>
    </source>
</reference>
<dbReference type="EMBL" id="QBKT01000002">
    <property type="protein sequence ID" value="PTX63068.1"/>
    <property type="molecule type" value="Genomic_DNA"/>
</dbReference>
<dbReference type="RefSeq" id="WP_158269090.1">
    <property type="nucleotide sequence ID" value="NZ_QBKT01000002.1"/>
</dbReference>
<accession>A0A2T6C438</accession>
<comment type="caution">
    <text evidence="1">The sequence shown here is derived from an EMBL/GenBank/DDBJ whole genome shotgun (WGS) entry which is preliminary data.</text>
</comment>
<protein>
    <submittedName>
        <fullName evidence="1">Uncharacterized protein</fullName>
    </submittedName>
</protein>
<gene>
    <name evidence="1" type="ORF">C8N46_102471</name>
</gene>
<name>A0A2T6C438_9FLAO</name>
<evidence type="ECO:0000313" key="1">
    <source>
        <dbReference type="EMBL" id="PTX63068.1"/>
    </source>
</evidence>
<keyword evidence="2" id="KW-1185">Reference proteome</keyword>
<dbReference type="Proteomes" id="UP000244090">
    <property type="component" value="Unassembled WGS sequence"/>
</dbReference>
<dbReference type="AlphaFoldDB" id="A0A2T6C438"/>
<evidence type="ECO:0000313" key="2">
    <source>
        <dbReference type="Proteomes" id="UP000244090"/>
    </source>
</evidence>
<dbReference type="OrthoDB" id="1449524at2"/>
<organism evidence="1 2">
    <name type="scientific">Kordia periserrulae</name>
    <dbReference type="NCBI Taxonomy" id="701523"/>
    <lineage>
        <taxon>Bacteria</taxon>
        <taxon>Pseudomonadati</taxon>
        <taxon>Bacteroidota</taxon>
        <taxon>Flavobacteriia</taxon>
        <taxon>Flavobacteriales</taxon>
        <taxon>Flavobacteriaceae</taxon>
        <taxon>Kordia</taxon>
    </lineage>
</organism>
<proteinExistence type="predicted"/>
<sequence length="50" mass="5706">MLDKISNLDGFSFINKKGQRNIVGGAPRFCSHRRPCDFPYVCYNGICRLP</sequence>